<dbReference type="Proteomes" id="UP000694923">
    <property type="component" value="Unplaced"/>
</dbReference>
<evidence type="ECO:0000256" key="3">
    <source>
        <dbReference type="ARBA" id="ARBA00022737"/>
    </source>
</evidence>
<dbReference type="SUPFAM" id="SSF57667">
    <property type="entry name" value="beta-beta-alpha zinc fingers"/>
    <property type="match status" value="1"/>
</dbReference>
<evidence type="ECO:0000259" key="9">
    <source>
        <dbReference type="PROSITE" id="PS50157"/>
    </source>
</evidence>
<feature type="domain" description="C2H2-type" evidence="9">
    <location>
        <begin position="156"/>
        <end position="184"/>
    </location>
</feature>
<feature type="domain" description="C2H2-type" evidence="9">
    <location>
        <begin position="191"/>
        <end position="213"/>
    </location>
</feature>
<evidence type="ECO:0000256" key="5">
    <source>
        <dbReference type="ARBA" id="ARBA00022833"/>
    </source>
</evidence>
<keyword evidence="5" id="KW-0862">Zinc</keyword>
<evidence type="ECO:0000313" key="11">
    <source>
        <dbReference type="RefSeq" id="XP_008580448.1"/>
    </source>
</evidence>
<proteinExistence type="predicted"/>
<feature type="domain" description="C2H2-type" evidence="9">
    <location>
        <begin position="128"/>
        <end position="155"/>
    </location>
</feature>
<evidence type="ECO:0000256" key="4">
    <source>
        <dbReference type="ARBA" id="ARBA00022771"/>
    </source>
</evidence>
<dbReference type="PANTHER" id="PTHR24388:SF54">
    <property type="entry name" value="PROTEIN ESCARGOT"/>
    <property type="match status" value="1"/>
</dbReference>
<gene>
    <name evidence="11" type="primary">LOC103598246</name>
</gene>
<evidence type="ECO:0000313" key="10">
    <source>
        <dbReference type="Proteomes" id="UP000694923"/>
    </source>
</evidence>
<evidence type="ECO:0000256" key="6">
    <source>
        <dbReference type="ARBA" id="ARBA00023242"/>
    </source>
</evidence>
<dbReference type="Pfam" id="PF00096">
    <property type="entry name" value="zf-C2H2"/>
    <property type="match status" value="1"/>
</dbReference>
<comment type="subcellular location">
    <subcellularLocation>
        <location evidence="1">Nucleus</location>
    </subcellularLocation>
</comment>
<keyword evidence="2" id="KW-0479">Metal-binding</keyword>
<keyword evidence="6" id="KW-0539">Nucleus</keyword>
<protein>
    <submittedName>
        <fullName evidence="11">Zinc finger protein 580-like</fullName>
    </submittedName>
</protein>
<keyword evidence="4 7" id="KW-0863">Zinc-finger</keyword>
<keyword evidence="10" id="KW-1185">Reference proteome</keyword>
<dbReference type="Gene3D" id="3.30.160.60">
    <property type="entry name" value="Classic Zinc Finger"/>
    <property type="match status" value="1"/>
</dbReference>
<organism evidence="10 11">
    <name type="scientific">Galeopterus variegatus</name>
    <name type="common">Malayan flying lemur</name>
    <name type="synonym">Cynocephalus variegatus</name>
    <dbReference type="NCBI Taxonomy" id="482537"/>
    <lineage>
        <taxon>Eukaryota</taxon>
        <taxon>Metazoa</taxon>
        <taxon>Chordata</taxon>
        <taxon>Craniata</taxon>
        <taxon>Vertebrata</taxon>
        <taxon>Euteleostomi</taxon>
        <taxon>Mammalia</taxon>
        <taxon>Eutheria</taxon>
        <taxon>Euarchontoglires</taxon>
        <taxon>Dermoptera</taxon>
        <taxon>Cynocephalidae</taxon>
        <taxon>Galeopterus</taxon>
    </lineage>
</organism>
<dbReference type="PROSITE" id="PS00028">
    <property type="entry name" value="ZINC_FINGER_C2H2_1"/>
    <property type="match status" value="2"/>
</dbReference>
<accession>A0ABM0RIK7</accession>
<evidence type="ECO:0000256" key="1">
    <source>
        <dbReference type="ARBA" id="ARBA00004123"/>
    </source>
</evidence>
<dbReference type="PANTHER" id="PTHR24388">
    <property type="entry name" value="ZINC FINGER PROTEIN"/>
    <property type="match status" value="1"/>
</dbReference>
<dbReference type="SMART" id="SM00355">
    <property type="entry name" value="ZnF_C2H2"/>
    <property type="match status" value="3"/>
</dbReference>
<feature type="region of interest" description="Disordered" evidence="8">
    <location>
        <begin position="13"/>
        <end position="63"/>
    </location>
</feature>
<dbReference type="PROSITE" id="PS50157">
    <property type="entry name" value="ZINC_FINGER_C2H2_2"/>
    <property type="match status" value="3"/>
</dbReference>
<sequence>MVDGEAVAACREAIAPPSPQASPSCASPSPPRHDLLIDTHGVAIAPPSPQASPSCASPSPPRHDLLIDTHGVAIAPPSPQASPSCASPSPPRHDLLIDTHGVPYKYTAQLENELRAPPASELGPGEGCSCPECDRVCGSPLQLQRHCVSHSTLKPFTCVACSRAFKRSSDLARHRRPAHDPPRRARADRPHACPPCPRRFQDATALAQHARLH</sequence>
<dbReference type="GeneID" id="103598246"/>
<dbReference type="InterPro" id="IPR013087">
    <property type="entry name" value="Znf_C2H2_type"/>
</dbReference>
<keyword evidence="3" id="KW-0677">Repeat</keyword>
<evidence type="ECO:0000256" key="7">
    <source>
        <dbReference type="PROSITE-ProRule" id="PRU00042"/>
    </source>
</evidence>
<feature type="compositionally biased region" description="Basic and acidic residues" evidence="8">
    <location>
        <begin position="170"/>
        <end position="191"/>
    </location>
</feature>
<evidence type="ECO:0000256" key="2">
    <source>
        <dbReference type="ARBA" id="ARBA00022723"/>
    </source>
</evidence>
<name>A0ABM0RIK7_GALVR</name>
<feature type="region of interest" description="Disordered" evidence="8">
    <location>
        <begin position="170"/>
        <end position="194"/>
    </location>
</feature>
<dbReference type="InterPro" id="IPR036236">
    <property type="entry name" value="Znf_C2H2_sf"/>
</dbReference>
<evidence type="ECO:0000256" key="8">
    <source>
        <dbReference type="SAM" id="MobiDB-lite"/>
    </source>
</evidence>
<dbReference type="RefSeq" id="XP_008580448.1">
    <property type="nucleotide sequence ID" value="XM_008582226.1"/>
</dbReference>
<dbReference type="InterPro" id="IPR050527">
    <property type="entry name" value="Snail/Krueppel_Znf"/>
</dbReference>
<reference evidence="11" key="1">
    <citation type="submission" date="2025-08" db="UniProtKB">
        <authorList>
            <consortium name="RefSeq"/>
        </authorList>
    </citation>
    <scope>IDENTIFICATION</scope>
</reference>